<evidence type="ECO:0000313" key="1">
    <source>
        <dbReference type="EMBL" id="GFH43864.1"/>
    </source>
</evidence>
<name>A0AAD3GZ19_9STRA</name>
<dbReference type="InterPro" id="IPR032675">
    <property type="entry name" value="LRR_dom_sf"/>
</dbReference>
<comment type="caution">
    <text evidence="1">The sequence shown here is derived from an EMBL/GenBank/DDBJ whole genome shotgun (WGS) entry which is preliminary data.</text>
</comment>
<dbReference type="EMBL" id="BLLK01000019">
    <property type="protein sequence ID" value="GFH43864.1"/>
    <property type="molecule type" value="Genomic_DNA"/>
</dbReference>
<reference evidence="1 2" key="1">
    <citation type="journal article" date="2021" name="Sci. Rep.">
        <title>The genome of the diatom Chaetoceros tenuissimus carries an ancient integrated fragment of an extant virus.</title>
        <authorList>
            <person name="Hongo Y."/>
            <person name="Kimura K."/>
            <person name="Takaki Y."/>
            <person name="Yoshida Y."/>
            <person name="Baba S."/>
            <person name="Kobayashi G."/>
            <person name="Nagasaki K."/>
            <person name="Hano T."/>
            <person name="Tomaru Y."/>
        </authorList>
    </citation>
    <scope>NUCLEOTIDE SEQUENCE [LARGE SCALE GENOMIC DNA]</scope>
    <source>
        <strain evidence="1 2">NIES-3715</strain>
    </source>
</reference>
<dbReference type="Gene3D" id="3.80.10.10">
    <property type="entry name" value="Ribonuclease Inhibitor"/>
    <property type="match status" value="1"/>
</dbReference>
<sequence>MRVATVDGLVTLFYDGSKQLFNSELNLIWWLEQNKRGLKDDDDGYDVEAFDVSDECKEYIRERLSWQQVIIVDGVTEITGWTFARCWNIKKVILADTIIRIEDNAFFLCKNLNSVKWSLNLQLIGGSAFRNCNLFSVFIPPRCREIGESAFYKNVNLTIFNVPEDTELGNTVIYSTKLFELSPFARRYQEQECNTWLRNINNNDQFALNRVCSSFEPTLEMILETMIDKGGPKAFKVENSIGISPSRYLKENPYAHVKESEIIENYILQMMGEL</sequence>
<dbReference type="Pfam" id="PF13306">
    <property type="entry name" value="LRR_5"/>
    <property type="match status" value="1"/>
</dbReference>
<organism evidence="1 2">
    <name type="scientific">Chaetoceros tenuissimus</name>
    <dbReference type="NCBI Taxonomy" id="426638"/>
    <lineage>
        <taxon>Eukaryota</taxon>
        <taxon>Sar</taxon>
        <taxon>Stramenopiles</taxon>
        <taxon>Ochrophyta</taxon>
        <taxon>Bacillariophyta</taxon>
        <taxon>Coscinodiscophyceae</taxon>
        <taxon>Chaetocerotophycidae</taxon>
        <taxon>Chaetocerotales</taxon>
        <taxon>Chaetocerotaceae</taxon>
        <taxon>Chaetoceros</taxon>
    </lineage>
</organism>
<dbReference type="SUPFAM" id="SSF52058">
    <property type="entry name" value="L domain-like"/>
    <property type="match status" value="1"/>
</dbReference>
<dbReference type="PANTHER" id="PTHR45661">
    <property type="entry name" value="SURFACE ANTIGEN"/>
    <property type="match status" value="1"/>
</dbReference>
<dbReference type="InterPro" id="IPR053139">
    <property type="entry name" value="Surface_bspA-like"/>
</dbReference>
<gene>
    <name evidence="1" type="ORF">CTEN210_00337</name>
</gene>
<dbReference type="InterPro" id="IPR026906">
    <property type="entry name" value="LRR_5"/>
</dbReference>
<evidence type="ECO:0000313" key="2">
    <source>
        <dbReference type="Proteomes" id="UP001054902"/>
    </source>
</evidence>
<dbReference type="Proteomes" id="UP001054902">
    <property type="component" value="Unassembled WGS sequence"/>
</dbReference>
<dbReference type="AlphaFoldDB" id="A0AAD3GZ19"/>
<accession>A0AAD3GZ19</accession>
<dbReference type="PANTHER" id="PTHR45661:SF3">
    <property type="entry name" value="IG-LIKE DOMAIN-CONTAINING PROTEIN"/>
    <property type="match status" value="1"/>
</dbReference>
<proteinExistence type="predicted"/>
<protein>
    <submittedName>
        <fullName evidence="1">Surface antigen BspA-like</fullName>
    </submittedName>
</protein>
<keyword evidence="2" id="KW-1185">Reference proteome</keyword>